<dbReference type="eggNOG" id="COG0845">
    <property type="taxonomic scope" value="Bacteria"/>
</dbReference>
<dbReference type="PATRIC" id="fig|61647.15.peg.1367"/>
<dbReference type="PANTHER" id="PTHR30386:SF28">
    <property type="entry name" value="EXPORTED PROTEIN"/>
    <property type="match status" value="1"/>
</dbReference>
<keyword evidence="2" id="KW-0175">Coiled coil</keyword>
<organism evidence="5 6">
    <name type="scientific">Pluralibacter gergoviae</name>
    <name type="common">Enterobacter gergoviae</name>
    <dbReference type="NCBI Taxonomy" id="61647"/>
    <lineage>
        <taxon>Bacteria</taxon>
        <taxon>Pseudomonadati</taxon>
        <taxon>Pseudomonadota</taxon>
        <taxon>Gammaproteobacteria</taxon>
        <taxon>Enterobacterales</taxon>
        <taxon>Enterobacteriaceae</taxon>
        <taxon>Pluralibacter</taxon>
    </lineage>
</organism>
<dbReference type="PRINTS" id="PR01490">
    <property type="entry name" value="RTXTOXIND"/>
</dbReference>
<feature type="domain" description="Multidrug resistance protein MdtA-like barrel-sandwich hybrid" evidence="4">
    <location>
        <begin position="77"/>
        <end position="294"/>
    </location>
</feature>
<dbReference type="STRING" id="61647.LG71_11040"/>
<gene>
    <name evidence="5" type="ORF">ABW06_15870</name>
</gene>
<accession>A0A0J5KYB5</accession>
<dbReference type="PANTHER" id="PTHR30386">
    <property type="entry name" value="MEMBRANE FUSION SUBUNIT OF EMRAB-TOLC MULTIDRUG EFFLUX PUMP"/>
    <property type="match status" value="1"/>
</dbReference>
<dbReference type="Pfam" id="PF25917">
    <property type="entry name" value="BSH_RND"/>
    <property type="match status" value="1"/>
</dbReference>
<dbReference type="EMBL" id="LDZF01000017">
    <property type="protein sequence ID" value="KMK12516.1"/>
    <property type="molecule type" value="Genomic_DNA"/>
</dbReference>
<dbReference type="Gene3D" id="2.40.30.170">
    <property type="match status" value="1"/>
</dbReference>
<evidence type="ECO:0000313" key="5">
    <source>
        <dbReference type="EMBL" id="KMK12516.1"/>
    </source>
</evidence>
<evidence type="ECO:0000313" key="6">
    <source>
        <dbReference type="Proteomes" id="UP000036196"/>
    </source>
</evidence>
<evidence type="ECO:0000256" key="1">
    <source>
        <dbReference type="ARBA" id="ARBA00009477"/>
    </source>
</evidence>
<dbReference type="Proteomes" id="UP000036196">
    <property type="component" value="Unassembled WGS sequence"/>
</dbReference>
<reference evidence="5 6" key="1">
    <citation type="submission" date="2015-05" db="EMBL/GenBank/DDBJ databases">
        <title>Genome sequences of Pluralibacter gergoviae.</title>
        <authorList>
            <person name="Greninger A.L."/>
            <person name="Miller S."/>
        </authorList>
    </citation>
    <scope>NUCLEOTIDE SEQUENCE [LARGE SCALE GENOMIC DNA]</scope>
    <source>
        <strain evidence="5 6">JS81F13</strain>
    </source>
</reference>
<dbReference type="InterPro" id="IPR050739">
    <property type="entry name" value="MFP"/>
</dbReference>
<dbReference type="RefSeq" id="WP_048279601.1">
    <property type="nucleotide sequence ID" value="NZ_LDZF01000017.1"/>
</dbReference>
<dbReference type="InterPro" id="IPR058625">
    <property type="entry name" value="MdtA-like_BSH"/>
</dbReference>
<keyword evidence="6" id="KW-1185">Reference proteome</keyword>
<comment type="caution">
    <text evidence="5">The sequence shown here is derived from an EMBL/GenBank/DDBJ whole genome shotgun (WGS) entry which is preliminary data.</text>
</comment>
<name>A0A0J5KYB5_PLUGE</name>
<proteinExistence type="inferred from homology"/>
<evidence type="ECO:0000256" key="2">
    <source>
        <dbReference type="SAM" id="Coils"/>
    </source>
</evidence>
<evidence type="ECO:0000256" key="3">
    <source>
        <dbReference type="SAM" id="Phobius"/>
    </source>
</evidence>
<feature type="transmembrane region" description="Helical" evidence="3">
    <location>
        <begin position="29"/>
        <end position="52"/>
    </location>
</feature>
<keyword evidence="3" id="KW-0472">Membrane</keyword>
<dbReference type="Gene3D" id="2.40.50.100">
    <property type="match status" value="1"/>
</dbReference>
<dbReference type="SUPFAM" id="SSF111369">
    <property type="entry name" value="HlyD-like secretion proteins"/>
    <property type="match status" value="1"/>
</dbReference>
<dbReference type="AlphaFoldDB" id="A0A0J5KYB5"/>
<feature type="coiled-coil region" evidence="2">
    <location>
        <begin position="131"/>
        <end position="162"/>
    </location>
</feature>
<keyword evidence="3" id="KW-0812">Transmembrane</keyword>
<keyword evidence="3" id="KW-1133">Transmembrane helix</keyword>
<comment type="similarity">
    <text evidence="1">Belongs to the membrane fusion protein (MFP) (TC 8.A.1) family.</text>
</comment>
<protein>
    <submittedName>
        <fullName evidence="5">Colicin V secretion protein CvaA</fullName>
    </submittedName>
</protein>
<evidence type="ECO:0000259" key="4">
    <source>
        <dbReference type="Pfam" id="PF25917"/>
    </source>
</evidence>
<sequence length="427" mass="47923">MDERNLFRQEAIDHLKTRWLGQALLVGRYPLWAIVSATAFFIAVLLTVILFCDYTRRISVFGEVTSLPRAVNIFSPGQGFISRAWKQAGDSVKKGDVLYQIDVSRLTRSGNVSENMIQATREQTLIIEGIINKLEHNKATALAQMQEQLAQYQSAYQQSKVSVDGARRGMEEMLATVREYGDYKKRGLINNDQLTNQRYLYYQQQSVYQNLNAQLIQQGLQITTLKGDIITRAADFDNQISTHRYELSDLQRRLAEMDAAGALLISAPADGSVESMSVTQGQMVNSGDSLAQIVPAESRGYFLILWLPNSSIPYVKPGDTINIRYDAYPYEKFGQFSGKIVSVSSVPVSPQELSSYSNSPKVQQSGTAEPFYKAIIDIRQDPRGAALALTTGMKAQATVFMEKRPLYQWMLSPFYDIYNSLTGPIHD</sequence>